<proteinExistence type="predicted"/>
<dbReference type="InterPro" id="IPR029000">
    <property type="entry name" value="Cyclophilin-like_dom_sf"/>
</dbReference>
<name>A0AAD2FGV4_9STRA</name>
<dbReference type="GO" id="GO:0016018">
    <property type="term" value="F:cyclosporin A binding"/>
    <property type="evidence" value="ECO:0007669"/>
    <property type="project" value="TreeGrafter"/>
</dbReference>
<evidence type="ECO:0000313" key="3">
    <source>
        <dbReference type="Proteomes" id="UP001295423"/>
    </source>
</evidence>
<organism evidence="2 3">
    <name type="scientific">Cylindrotheca closterium</name>
    <dbReference type="NCBI Taxonomy" id="2856"/>
    <lineage>
        <taxon>Eukaryota</taxon>
        <taxon>Sar</taxon>
        <taxon>Stramenopiles</taxon>
        <taxon>Ochrophyta</taxon>
        <taxon>Bacillariophyta</taxon>
        <taxon>Bacillariophyceae</taxon>
        <taxon>Bacillariophycidae</taxon>
        <taxon>Bacillariales</taxon>
        <taxon>Bacillariaceae</taxon>
        <taxon>Cylindrotheca</taxon>
    </lineage>
</organism>
<dbReference type="Gene3D" id="2.40.100.10">
    <property type="entry name" value="Cyclophilin-like"/>
    <property type="match status" value="1"/>
</dbReference>
<dbReference type="Proteomes" id="UP001295423">
    <property type="component" value="Unassembled WGS sequence"/>
</dbReference>
<sequence length="261" mass="28982">MNVNRIISNTTSRRALTLCSKESKRKFGSGGGTRGSRGHGWWINYRAGKGGRHLQGEYSHIDKEEQKAWNDAVFSLGSLMAYVDIQIEPLHQDSAEELTQHRLILELATEAFPRATSNFTKLLEADADGYKSSTLHRIEKNVGILGGHVWNGTGRCHEEFVSPISATSMKQSEHMVLSHIPGTITMLSQRVEEIDSRFMLCTNHAPHLDGKAVAIGRLDDESLKQVQRWENTLITAKGHPSNVALRIKDCGILNEDAAQLA</sequence>
<reference evidence="2" key="1">
    <citation type="submission" date="2023-08" db="EMBL/GenBank/DDBJ databases">
        <authorList>
            <person name="Audoor S."/>
            <person name="Bilcke G."/>
        </authorList>
    </citation>
    <scope>NUCLEOTIDE SEQUENCE</scope>
</reference>
<dbReference type="GO" id="GO:0005737">
    <property type="term" value="C:cytoplasm"/>
    <property type="evidence" value="ECO:0007669"/>
    <property type="project" value="TreeGrafter"/>
</dbReference>
<dbReference type="PROSITE" id="PS50072">
    <property type="entry name" value="CSA_PPIASE_2"/>
    <property type="match status" value="1"/>
</dbReference>
<dbReference type="InterPro" id="IPR002130">
    <property type="entry name" value="Cyclophilin-type_PPIase_dom"/>
</dbReference>
<evidence type="ECO:0000259" key="1">
    <source>
        <dbReference type="PROSITE" id="PS50072"/>
    </source>
</evidence>
<dbReference type="Pfam" id="PF00160">
    <property type="entry name" value="Pro_isomerase"/>
    <property type="match status" value="1"/>
</dbReference>
<dbReference type="GO" id="GO:0003755">
    <property type="term" value="F:peptidyl-prolyl cis-trans isomerase activity"/>
    <property type="evidence" value="ECO:0007669"/>
    <property type="project" value="InterPro"/>
</dbReference>
<dbReference type="EMBL" id="CAKOGP040000113">
    <property type="protein sequence ID" value="CAJ1930779.1"/>
    <property type="molecule type" value="Genomic_DNA"/>
</dbReference>
<dbReference type="AlphaFoldDB" id="A0AAD2FGV4"/>
<comment type="caution">
    <text evidence="2">The sequence shown here is derived from an EMBL/GenBank/DDBJ whole genome shotgun (WGS) entry which is preliminary data.</text>
</comment>
<accession>A0AAD2FGV4</accession>
<dbReference type="GO" id="GO:0006457">
    <property type="term" value="P:protein folding"/>
    <property type="evidence" value="ECO:0007669"/>
    <property type="project" value="TreeGrafter"/>
</dbReference>
<feature type="domain" description="PPIase cyclophilin-type" evidence="1">
    <location>
        <begin position="102"/>
        <end position="252"/>
    </location>
</feature>
<dbReference type="PANTHER" id="PTHR11071">
    <property type="entry name" value="PEPTIDYL-PROLYL CIS-TRANS ISOMERASE"/>
    <property type="match status" value="1"/>
</dbReference>
<keyword evidence="3" id="KW-1185">Reference proteome</keyword>
<gene>
    <name evidence="2" type="ORF">CYCCA115_LOCUS2083</name>
</gene>
<dbReference type="PANTHER" id="PTHR11071:SF561">
    <property type="entry name" value="PEPTIDYL-PROLYL CIS-TRANS ISOMERASE D-RELATED"/>
    <property type="match status" value="1"/>
</dbReference>
<protein>
    <recommendedName>
        <fullName evidence="1">PPIase cyclophilin-type domain-containing protein</fullName>
    </recommendedName>
</protein>
<dbReference type="SUPFAM" id="SSF50891">
    <property type="entry name" value="Cyclophilin-like"/>
    <property type="match status" value="1"/>
</dbReference>
<evidence type="ECO:0000313" key="2">
    <source>
        <dbReference type="EMBL" id="CAJ1930779.1"/>
    </source>
</evidence>